<organism evidence="1 2">
    <name type="scientific">Dreissena polymorpha</name>
    <name type="common">Zebra mussel</name>
    <name type="synonym">Mytilus polymorpha</name>
    <dbReference type="NCBI Taxonomy" id="45954"/>
    <lineage>
        <taxon>Eukaryota</taxon>
        <taxon>Metazoa</taxon>
        <taxon>Spiralia</taxon>
        <taxon>Lophotrochozoa</taxon>
        <taxon>Mollusca</taxon>
        <taxon>Bivalvia</taxon>
        <taxon>Autobranchia</taxon>
        <taxon>Heteroconchia</taxon>
        <taxon>Euheterodonta</taxon>
        <taxon>Imparidentia</taxon>
        <taxon>Neoheterodontei</taxon>
        <taxon>Myida</taxon>
        <taxon>Dreissenoidea</taxon>
        <taxon>Dreissenidae</taxon>
        <taxon>Dreissena</taxon>
    </lineage>
</organism>
<gene>
    <name evidence="1" type="ORF">DPMN_144698</name>
</gene>
<protein>
    <submittedName>
        <fullName evidence="1">Uncharacterized protein</fullName>
    </submittedName>
</protein>
<reference evidence="1" key="2">
    <citation type="submission" date="2020-11" db="EMBL/GenBank/DDBJ databases">
        <authorList>
            <person name="McCartney M.A."/>
            <person name="Auch B."/>
            <person name="Kono T."/>
            <person name="Mallez S."/>
            <person name="Becker A."/>
            <person name="Gohl D.M."/>
            <person name="Silverstein K.A.T."/>
            <person name="Koren S."/>
            <person name="Bechman K.B."/>
            <person name="Herman A."/>
            <person name="Abrahante J.E."/>
            <person name="Garbe J."/>
        </authorList>
    </citation>
    <scope>NUCLEOTIDE SEQUENCE</scope>
    <source>
        <strain evidence="1">Duluth1</strain>
        <tissue evidence="1">Whole animal</tissue>
    </source>
</reference>
<name>A0A9D4F3P8_DREPO</name>
<comment type="caution">
    <text evidence="1">The sequence shown here is derived from an EMBL/GenBank/DDBJ whole genome shotgun (WGS) entry which is preliminary data.</text>
</comment>
<reference evidence="1" key="1">
    <citation type="journal article" date="2019" name="bioRxiv">
        <title>The Genome of the Zebra Mussel, Dreissena polymorpha: A Resource for Invasive Species Research.</title>
        <authorList>
            <person name="McCartney M.A."/>
            <person name="Auch B."/>
            <person name="Kono T."/>
            <person name="Mallez S."/>
            <person name="Zhang Y."/>
            <person name="Obille A."/>
            <person name="Becker A."/>
            <person name="Abrahante J.E."/>
            <person name="Garbe J."/>
            <person name="Badalamenti J.P."/>
            <person name="Herman A."/>
            <person name="Mangelson H."/>
            <person name="Liachko I."/>
            <person name="Sullivan S."/>
            <person name="Sone E.D."/>
            <person name="Koren S."/>
            <person name="Silverstein K.A.T."/>
            <person name="Beckman K.B."/>
            <person name="Gohl D.M."/>
        </authorList>
    </citation>
    <scope>NUCLEOTIDE SEQUENCE</scope>
    <source>
        <strain evidence="1">Duluth1</strain>
        <tissue evidence="1">Whole animal</tissue>
    </source>
</reference>
<dbReference type="Proteomes" id="UP000828390">
    <property type="component" value="Unassembled WGS sequence"/>
</dbReference>
<evidence type="ECO:0000313" key="2">
    <source>
        <dbReference type="Proteomes" id="UP000828390"/>
    </source>
</evidence>
<sequence>MYFDLYMMLTTSFGSTWLCDASSLLVIFPSSLQEARNYPKSLLRSNLMSCVLKE</sequence>
<dbReference type="AlphaFoldDB" id="A0A9D4F3P8"/>
<dbReference type="EMBL" id="JAIWYP010000007">
    <property type="protein sequence ID" value="KAH3791217.1"/>
    <property type="molecule type" value="Genomic_DNA"/>
</dbReference>
<accession>A0A9D4F3P8</accession>
<evidence type="ECO:0000313" key="1">
    <source>
        <dbReference type="EMBL" id="KAH3791217.1"/>
    </source>
</evidence>
<keyword evidence="2" id="KW-1185">Reference proteome</keyword>
<proteinExistence type="predicted"/>